<feature type="transmembrane region" description="Helical" evidence="1">
    <location>
        <begin position="204"/>
        <end position="224"/>
    </location>
</feature>
<reference evidence="3 4" key="1">
    <citation type="submission" date="2020-04" db="EMBL/GenBank/DDBJ databases">
        <title>Usitatibacter rugosus gen. nov., sp. nov. and Usitatibacter palustris sp. nov., novel members of Usitatibacteraceae fam. nov. within the order Nitrosomonadales isolated from soil.</title>
        <authorList>
            <person name="Huber K.J."/>
            <person name="Neumann-Schaal M."/>
            <person name="Geppert A."/>
            <person name="Luckner M."/>
            <person name="Wanner G."/>
            <person name="Overmann J."/>
        </authorList>
    </citation>
    <scope>NUCLEOTIDE SEQUENCE [LARGE SCALE GENOMIC DNA]</scope>
    <source>
        <strain evidence="3 4">Swamp67</strain>
    </source>
</reference>
<sequence>MEAQPAEVPREIPRRRFPLADRALTMMVVVIFIDIFLLSPIAESLGGNRHWADLILAVVLLLGALAIWGNLWIADFFVATTIGSIGLSLGTVLKLWPEQPDVAAVLSCVNFFILGGLIARQVFAPGEVNAHRVQGAVAVYLIAGLLFAQIFRLISISFPGAFLLLGKPAIHSEITHFLTYYSFVSLTTLGFGDITPVHPLARSFTLLAAVFGTLYPAILIGKLVSEQIMDANKP</sequence>
<evidence type="ECO:0000313" key="4">
    <source>
        <dbReference type="Proteomes" id="UP000503096"/>
    </source>
</evidence>
<feature type="transmembrane region" description="Helical" evidence="1">
    <location>
        <begin position="102"/>
        <end position="123"/>
    </location>
</feature>
<feature type="transmembrane region" description="Helical" evidence="1">
    <location>
        <begin position="23"/>
        <end position="42"/>
    </location>
</feature>
<evidence type="ECO:0000259" key="2">
    <source>
        <dbReference type="Pfam" id="PF07885"/>
    </source>
</evidence>
<organism evidence="3 4">
    <name type="scientific">Usitatibacter palustris</name>
    <dbReference type="NCBI Taxonomy" id="2732487"/>
    <lineage>
        <taxon>Bacteria</taxon>
        <taxon>Pseudomonadati</taxon>
        <taxon>Pseudomonadota</taxon>
        <taxon>Betaproteobacteria</taxon>
        <taxon>Nitrosomonadales</taxon>
        <taxon>Usitatibacteraceae</taxon>
        <taxon>Usitatibacter</taxon>
    </lineage>
</organism>
<dbReference type="InterPro" id="IPR013099">
    <property type="entry name" value="K_chnl_dom"/>
</dbReference>
<dbReference type="Pfam" id="PF07885">
    <property type="entry name" value="Ion_trans_2"/>
    <property type="match status" value="1"/>
</dbReference>
<keyword evidence="1" id="KW-1133">Transmembrane helix</keyword>
<dbReference type="SUPFAM" id="SSF81324">
    <property type="entry name" value="Voltage-gated potassium channels"/>
    <property type="match status" value="1"/>
</dbReference>
<dbReference type="AlphaFoldDB" id="A0A6M4H645"/>
<dbReference type="RefSeq" id="WP_171161513.1">
    <property type="nucleotide sequence ID" value="NZ_CP053073.1"/>
</dbReference>
<feature type="transmembrane region" description="Helical" evidence="1">
    <location>
        <begin position="174"/>
        <end position="192"/>
    </location>
</feature>
<dbReference type="KEGG" id="upl:DSM104440_01602"/>
<feature type="transmembrane region" description="Helical" evidence="1">
    <location>
        <begin position="135"/>
        <end position="154"/>
    </location>
</feature>
<feature type="transmembrane region" description="Helical" evidence="1">
    <location>
        <begin position="54"/>
        <end position="71"/>
    </location>
</feature>
<feature type="domain" description="Potassium channel" evidence="2">
    <location>
        <begin position="179"/>
        <end position="224"/>
    </location>
</feature>
<keyword evidence="1" id="KW-0472">Membrane</keyword>
<evidence type="ECO:0000313" key="3">
    <source>
        <dbReference type="EMBL" id="QJR14792.1"/>
    </source>
</evidence>
<proteinExistence type="predicted"/>
<dbReference type="EMBL" id="CP053073">
    <property type="protein sequence ID" value="QJR14792.1"/>
    <property type="molecule type" value="Genomic_DNA"/>
</dbReference>
<dbReference type="InParanoid" id="A0A6M4H645"/>
<gene>
    <name evidence="3" type="ORF">DSM104440_01602</name>
</gene>
<name>A0A6M4H645_9PROT</name>
<evidence type="ECO:0000256" key="1">
    <source>
        <dbReference type="SAM" id="Phobius"/>
    </source>
</evidence>
<dbReference type="Proteomes" id="UP000503096">
    <property type="component" value="Chromosome"/>
</dbReference>
<dbReference type="Gene3D" id="1.10.287.70">
    <property type="match status" value="1"/>
</dbReference>
<accession>A0A6M4H645</accession>
<protein>
    <recommendedName>
        <fullName evidence="2">Potassium channel domain-containing protein</fullName>
    </recommendedName>
</protein>
<keyword evidence="1" id="KW-0812">Transmembrane</keyword>
<keyword evidence="4" id="KW-1185">Reference proteome</keyword>